<feature type="compositionally biased region" description="Polar residues" evidence="1">
    <location>
        <begin position="762"/>
        <end position="777"/>
    </location>
</feature>
<feature type="region of interest" description="Disordered" evidence="1">
    <location>
        <begin position="359"/>
        <end position="531"/>
    </location>
</feature>
<proteinExistence type="predicted"/>
<reference evidence="3" key="1">
    <citation type="submission" date="2014-04" db="EMBL/GenBank/DDBJ databases">
        <title>Evolutionary Origins and Diversification of the Mycorrhizal Mutualists.</title>
        <authorList>
            <consortium name="DOE Joint Genome Institute"/>
            <consortium name="Mycorrhizal Genomics Consortium"/>
            <person name="Kohler A."/>
            <person name="Kuo A."/>
            <person name="Nagy L.G."/>
            <person name="Floudas D."/>
            <person name="Copeland A."/>
            <person name="Barry K.W."/>
            <person name="Cichocki N."/>
            <person name="Veneault-Fourrey C."/>
            <person name="LaButti K."/>
            <person name="Lindquist E.A."/>
            <person name="Lipzen A."/>
            <person name="Lundell T."/>
            <person name="Morin E."/>
            <person name="Murat C."/>
            <person name="Riley R."/>
            <person name="Ohm R."/>
            <person name="Sun H."/>
            <person name="Tunlid A."/>
            <person name="Henrissat B."/>
            <person name="Grigoriev I.V."/>
            <person name="Hibbett D.S."/>
            <person name="Martin F."/>
        </authorList>
    </citation>
    <scope>NUCLEOTIDE SEQUENCE [LARGE SCALE GENOMIC DNA]</scope>
    <source>
        <strain evidence="3">FD-334 SS-4</strain>
    </source>
</reference>
<name>A0A0D2QB58_HYPSF</name>
<evidence type="ECO:0000313" key="3">
    <source>
        <dbReference type="Proteomes" id="UP000054270"/>
    </source>
</evidence>
<gene>
    <name evidence="2" type="ORF">HYPSUDRAFT_61748</name>
</gene>
<feature type="region of interest" description="Disordered" evidence="1">
    <location>
        <begin position="293"/>
        <end position="344"/>
    </location>
</feature>
<feature type="region of interest" description="Disordered" evidence="1">
    <location>
        <begin position="762"/>
        <end position="791"/>
    </location>
</feature>
<dbReference type="AlphaFoldDB" id="A0A0D2QB58"/>
<feature type="compositionally biased region" description="Low complexity" evidence="1">
    <location>
        <begin position="477"/>
        <end position="491"/>
    </location>
</feature>
<accession>A0A0D2QB58</accession>
<organism evidence="2 3">
    <name type="scientific">Hypholoma sublateritium (strain FD-334 SS-4)</name>
    <dbReference type="NCBI Taxonomy" id="945553"/>
    <lineage>
        <taxon>Eukaryota</taxon>
        <taxon>Fungi</taxon>
        <taxon>Dikarya</taxon>
        <taxon>Basidiomycota</taxon>
        <taxon>Agaricomycotina</taxon>
        <taxon>Agaricomycetes</taxon>
        <taxon>Agaricomycetidae</taxon>
        <taxon>Agaricales</taxon>
        <taxon>Agaricineae</taxon>
        <taxon>Strophariaceae</taxon>
        <taxon>Hypholoma</taxon>
    </lineage>
</organism>
<feature type="region of interest" description="Disordered" evidence="1">
    <location>
        <begin position="630"/>
        <end position="696"/>
    </location>
</feature>
<feature type="compositionally biased region" description="Low complexity" evidence="1">
    <location>
        <begin position="80"/>
        <end position="101"/>
    </location>
</feature>
<dbReference type="OrthoDB" id="10691430at2759"/>
<feature type="compositionally biased region" description="Acidic residues" evidence="1">
    <location>
        <begin position="298"/>
        <end position="321"/>
    </location>
</feature>
<evidence type="ECO:0000313" key="2">
    <source>
        <dbReference type="EMBL" id="KJA28910.1"/>
    </source>
</evidence>
<feature type="region of interest" description="Disordered" evidence="1">
    <location>
        <begin position="65"/>
        <end position="144"/>
    </location>
</feature>
<keyword evidence="3" id="KW-1185">Reference proteome</keyword>
<dbReference type="EMBL" id="KN817520">
    <property type="protein sequence ID" value="KJA28910.1"/>
    <property type="molecule type" value="Genomic_DNA"/>
</dbReference>
<protein>
    <submittedName>
        <fullName evidence="2">Uncharacterized protein</fullName>
    </submittedName>
</protein>
<sequence length="867" mass="92874">MAQRKTRAKGKSPQAAVQETYDGLNKLKVIDLRKQATAAGIKPGKSTKATLVRLICASRNIPLPEDEQHESIPPLPSLSPSPTILSAQRKAAHKASATAATNVPDAMPSDGPAGPLPEYPANRANPLDTRRVPPAPLDTEAPPGNYMNLPPLENTPEPQAPLPADRRTLQQTVGMLAAFKRQNDELAEQVQKLNEMACKVKEEASTLRMVLHVEKTRRERAQVYILNHRSETPTLSLDDVFLPDRDVMVIQDEETGELVEEVDAIVQDTPRFAMIMEDEKNRAVFQDFYSANVRNGDVDDDDDDDMEDDEGTGDNDLEESFVADLLDPGSGGAEHPIMGDKDRNVDVGSATATAAAAALNTNPLAHPPPLPGRGLKRTASFREDSSNDDENPFNPKRPRLNQQAPHPSDVVKRAPVPHQTPKRMKRAPSMVKTRPPAKLPLPKGTAMSFNMVDGRLHPKNRPSTLGLAPPGPKPEQEAAPAEDAPPAEAAPTSTPFSAPMRTLRGLVGRIYSGATPSNPPPSSQPRGNVIGNTNATRAAVAAARPLQRQDAFYIYRRGDTTVELPLRAEDCVFGDAGARSTMGPPSTSQRQGAVFTNAGARCDTDTYMSNFQNLHSTVGDASARTAAVNARPLQREDSADSNISDRTVIGTTRAPVQREDSVASSSGAWSSAATTGRGASSSLQREESMASSSGWSTATTAGYGASATLQHYASVASSSGAWSNAATTASGHATSSDFQRLENVYSSIAARRDADIIASSTLRQDSPAASDTSTRTVLQGYAPSLPSPRRAVDAPRPLLRLDIPIPAPPTQVSNANHIGPAWAVGTLSGPPLRRHETVADRAFFHLDSDLPQPRRSGRRHGDPLYID</sequence>
<feature type="region of interest" description="Disordered" evidence="1">
    <location>
        <begin position="848"/>
        <end position="867"/>
    </location>
</feature>
<dbReference type="Proteomes" id="UP000054270">
    <property type="component" value="Unassembled WGS sequence"/>
</dbReference>
<evidence type="ECO:0000256" key="1">
    <source>
        <dbReference type="SAM" id="MobiDB-lite"/>
    </source>
</evidence>
<feature type="compositionally biased region" description="Low complexity" evidence="1">
    <location>
        <begin position="662"/>
        <end position="682"/>
    </location>
</feature>